<dbReference type="OrthoDB" id="163438at2759"/>
<dbReference type="SMART" id="SM00320">
    <property type="entry name" value="WD40"/>
    <property type="match status" value="4"/>
</dbReference>
<dbReference type="AlphaFoldDB" id="A0A167WNW5"/>
<keyword evidence="5" id="KW-1185">Reference proteome</keyword>
<dbReference type="SUPFAM" id="SSF52540">
    <property type="entry name" value="P-loop containing nucleoside triphosphate hydrolases"/>
    <property type="match status" value="1"/>
</dbReference>
<dbReference type="Proteomes" id="UP000076532">
    <property type="component" value="Unassembled WGS sequence"/>
</dbReference>
<dbReference type="InterPro" id="IPR036322">
    <property type="entry name" value="WD40_repeat_dom_sf"/>
</dbReference>
<dbReference type="SUPFAM" id="SSF50978">
    <property type="entry name" value="WD40 repeat-like"/>
    <property type="match status" value="1"/>
</dbReference>
<dbReference type="Pfam" id="PF00400">
    <property type="entry name" value="WD40"/>
    <property type="match status" value="4"/>
</dbReference>
<dbReference type="Gene3D" id="3.40.50.300">
    <property type="entry name" value="P-loop containing nucleotide triphosphate hydrolases"/>
    <property type="match status" value="1"/>
</dbReference>
<dbReference type="InterPro" id="IPR001680">
    <property type="entry name" value="WD40_rpt"/>
</dbReference>
<dbReference type="InterPro" id="IPR015943">
    <property type="entry name" value="WD40/YVTN_repeat-like_dom_sf"/>
</dbReference>
<dbReference type="InterPro" id="IPR056884">
    <property type="entry name" value="NPHP3-like_N"/>
</dbReference>
<evidence type="ECO:0000313" key="5">
    <source>
        <dbReference type="Proteomes" id="UP000076532"/>
    </source>
</evidence>
<dbReference type="PANTHER" id="PTHR10039">
    <property type="entry name" value="AMELOGENIN"/>
    <property type="match status" value="1"/>
</dbReference>
<name>A0A167WNW5_9AGAM</name>
<dbReference type="PANTHER" id="PTHR10039:SF17">
    <property type="entry name" value="FUNGAL STAND N-TERMINAL GOODBYE DOMAIN-CONTAINING PROTEIN-RELATED"/>
    <property type="match status" value="1"/>
</dbReference>
<dbReference type="Pfam" id="PF24883">
    <property type="entry name" value="NPHP3_N"/>
    <property type="match status" value="1"/>
</dbReference>
<keyword evidence="2" id="KW-0853">WD repeat</keyword>
<evidence type="ECO:0000256" key="2">
    <source>
        <dbReference type="PROSITE-ProRule" id="PRU00221"/>
    </source>
</evidence>
<organism evidence="4 5">
    <name type="scientific">Athelia psychrophila</name>
    <dbReference type="NCBI Taxonomy" id="1759441"/>
    <lineage>
        <taxon>Eukaryota</taxon>
        <taxon>Fungi</taxon>
        <taxon>Dikarya</taxon>
        <taxon>Basidiomycota</taxon>
        <taxon>Agaricomycotina</taxon>
        <taxon>Agaricomycetes</taxon>
        <taxon>Agaricomycetidae</taxon>
        <taxon>Atheliales</taxon>
        <taxon>Atheliaceae</taxon>
        <taxon>Athelia</taxon>
    </lineage>
</organism>
<feature type="domain" description="Nephrocystin 3-like N-terminal" evidence="3">
    <location>
        <begin position="137"/>
        <end position="300"/>
    </location>
</feature>
<feature type="repeat" description="WD" evidence="2">
    <location>
        <begin position="995"/>
        <end position="1036"/>
    </location>
</feature>
<evidence type="ECO:0000313" key="4">
    <source>
        <dbReference type="EMBL" id="KZP06316.1"/>
    </source>
</evidence>
<reference evidence="4 5" key="1">
    <citation type="journal article" date="2016" name="Mol. Biol. Evol.">
        <title>Comparative Genomics of Early-Diverging Mushroom-Forming Fungi Provides Insights into the Origins of Lignocellulose Decay Capabilities.</title>
        <authorList>
            <person name="Nagy L.G."/>
            <person name="Riley R."/>
            <person name="Tritt A."/>
            <person name="Adam C."/>
            <person name="Daum C."/>
            <person name="Floudas D."/>
            <person name="Sun H."/>
            <person name="Yadav J.S."/>
            <person name="Pangilinan J."/>
            <person name="Larsson K.H."/>
            <person name="Matsuura K."/>
            <person name="Barry K."/>
            <person name="Labutti K."/>
            <person name="Kuo R."/>
            <person name="Ohm R.A."/>
            <person name="Bhattacharya S.S."/>
            <person name="Shirouzu T."/>
            <person name="Yoshinaga Y."/>
            <person name="Martin F.M."/>
            <person name="Grigoriev I.V."/>
            <person name="Hibbett D.S."/>
        </authorList>
    </citation>
    <scope>NUCLEOTIDE SEQUENCE [LARGE SCALE GENOMIC DNA]</scope>
    <source>
        <strain evidence="4 5">CBS 109695</strain>
    </source>
</reference>
<dbReference type="InterPro" id="IPR027417">
    <property type="entry name" value="P-loop_NTPase"/>
</dbReference>
<gene>
    <name evidence="4" type="ORF">FIBSPDRAFT_1002088</name>
</gene>
<evidence type="ECO:0000256" key="1">
    <source>
        <dbReference type="ARBA" id="ARBA00022737"/>
    </source>
</evidence>
<dbReference type="STRING" id="436010.A0A167WNW5"/>
<dbReference type="PROSITE" id="PS50082">
    <property type="entry name" value="WD_REPEATS_2"/>
    <property type="match status" value="1"/>
</dbReference>
<sequence>MQDVYSFVDAIEVVPSKIKLLAKVIERILIQTAECGRLIQEYSGHGFAGRCLRETMGASTPDKVAEMAQNLTTLRGQFDTGIAINTAVVCFRIQTDVTTLVENVMLNKLGSSGVPLAHRVLHQCIPGTRRDVIDEILEWALHPSKGDNSNVFFLHGVAGIGKSAVAAAIATRFSEMDRLGAFVSFERAPPGQSQPSTAVKALALQMAVRDKRLRASIIEVINDDNTKNPVLDALLPEQFDRLIVKPLASTPTLAGEGAMVIVLDGLYECGHSDEWASLLEVLVGQTESLPSNLRFIITSRTVNGILDAVTGTVLRPCMRSRELRASSHSDISAYFTYRMQQIQRKNKHLQEAWPGRAAIAELSARAFGFFAWAVNASNFLDAHSPPNRLQFLLVQQLASIPDLTTPLDEFYRDLNTLNTPLDELYMAALNSAGSRTDADFVRDSRAIMGAILGSPVAISTTAIHHLLDHSLSPLSAPVMVTIRRLGSVLSYGPVVQALHPSFLDLLSSRERCGRDINWSFELGPVRPEVSAGPATLCLQRMNASLKRNMCDMTLSAGLTTEVLPEELAYACQFWVDHICNDETFELREMEQLMVVFLHAHLLYWFEAMSILKKSEKIVPMLQRAVTWLEKNTFEDKSLKELVIEAIDFARRFDADIAEHPLYVYYVALPFCPSHSILYRLFHDVFVDPPIPLVPLHVTATLGLRTMNACLKRNMCNISLSARLTTDALPEELANACQSWVEHISTNGKLGSWGMEKLVVFLRTHLLHWFEAMSLLKRSEEIVPMLQRVTTWLEENTFEDKSLKDLVIEAIDFARKFAAEIAEHPLYVYYTALPLLPSHSILYQIFHDSLVDPSVLLVTNPDMITCLALSTNGRQIVTGSVSHTIVVRETATGEELVKIAATDGTAWPFSVAFSYNGSHIACGTSGSTVYVWDSVTGARVIGPLSHSGSSRIVNVVAWSTDGECLLSGCCTGEVILWNITSPNGNRPITKILHPGCNEYPNPLSSLVFSSDGSQITSCSRRGDVHVWDSKTGGIVWSVQDPQGSDPSGGISFLSSDAREFLVVKTKECTEVRDASTGELCPLPDSLAGAQYPQDRKNPFFPQWVVQGEYFAFAGEYFCHVVHLPKSLL</sequence>
<accession>A0A167WNW5</accession>
<dbReference type="EMBL" id="KV417793">
    <property type="protein sequence ID" value="KZP06316.1"/>
    <property type="molecule type" value="Genomic_DNA"/>
</dbReference>
<protein>
    <recommendedName>
        <fullName evidence="3">Nephrocystin 3-like N-terminal domain-containing protein</fullName>
    </recommendedName>
</protein>
<proteinExistence type="predicted"/>
<keyword evidence="1" id="KW-0677">Repeat</keyword>
<dbReference type="Gene3D" id="2.130.10.10">
    <property type="entry name" value="YVTN repeat-like/Quinoprotein amine dehydrogenase"/>
    <property type="match status" value="2"/>
</dbReference>
<evidence type="ECO:0000259" key="3">
    <source>
        <dbReference type="Pfam" id="PF24883"/>
    </source>
</evidence>